<gene>
    <name evidence="2" type="ORF">KO353_13150</name>
</gene>
<keyword evidence="3" id="KW-1185">Reference proteome</keyword>
<organism evidence="2 3">
    <name type="scientific">Elioraea tepida</name>
    <dbReference type="NCBI Taxonomy" id="2843330"/>
    <lineage>
        <taxon>Bacteria</taxon>
        <taxon>Pseudomonadati</taxon>
        <taxon>Pseudomonadota</taxon>
        <taxon>Alphaproteobacteria</taxon>
        <taxon>Acetobacterales</taxon>
        <taxon>Elioraeaceae</taxon>
        <taxon>Elioraea</taxon>
    </lineage>
</organism>
<dbReference type="KEGG" id="elio:KO353_13150"/>
<dbReference type="Proteomes" id="UP000694001">
    <property type="component" value="Chromosome"/>
</dbReference>
<dbReference type="GO" id="GO:0016491">
    <property type="term" value="F:oxidoreductase activity"/>
    <property type="evidence" value="ECO:0007669"/>
    <property type="project" value="InterPro"/>
</dbReference>
<evidence type="ECO:0000313" key="3">
    <source>
        <dbReference type="Proteomes" id="UP000694001"/>
    </source>
</evidence>
<dbReference type="PANTHER" id="PTHR11091">
    <property type="entry name" value="OXIDOREDUCTASE-RELATED"/>
    <property type="match status" value="1"/>
</dbReference>
<dbReference type="AlphaFoldDB" id="A0A975U0W9"/>
<dbReference type="EMBL" id="CP076448">
    <property type="protein sequence ID" value="QXM24195.1"/>
    <property type="molecule type" value="Genomic_DNA"/>
</dbReference>
<proteinExistence type="predicted"/>
<accession>A0A975U0W9</accession>
<sequence>MTDDTETIALDEIERLAFAALCRAGTDPANARPVAASVAAAEAQGLESHGLLRLPTYCDHVACGNVDGRARPVVLSQPRPGVAVVDAATGFAHPAIDLGLPVVAEAARRNGIALLGITNSYNCGVVGDHVERLAREGLVALGFVNAPASVAPWGGITPLFGTNPIAFACPVAGADPIVIDQSSSVVARGEIMLRAKMGANLPEGWALDADGRPTTDAAAALRGRLMPAGGHKGAGQALMVEILAAALIGAQFGFEASSFATMEGGPPRTGQSFIAIDPDCLGSGFASRVGALIGAMLRHQGVRVPGARRLPPGRPRARAVFGSHAPRSTTCAGVPMHELRPPLRRLRRVTDANRPPAGDRCRGTSVPSRHDRRRGRRPQPSNPRRGPELRQLLSVQRRWRRARRGRCCAGAFGVPRRHGSACMGL</sequence>
<dbReference type="InterPro" id="IPR003767">
    <property type="entry name" value="Malate/L-lactate_DH-like"/>
</dbReference>
<evidence type="ECO:0000313" key="2">
    <source>
        <dbReference type="EMBL" id="QXM24195.1"/>
    </source>
</evidence>
<dbReference type="PANTHER" id="PTHR11091:SF0">
    <property type="entry name" value="MALATE DEHYDROGENASE"/>
    <property type="match status" value="1"/>
</dbReference>
<protein>
    <submittedName>
        <fullName evidence="2">Ldh family oxidoreductase</fullName>
    </submittedName>
</protein>
<dbReference type="Pfam" id="PF02615">
    <property type="entry name" value="Ldh_2"/>
    <property type="match status" value="1"/>
</dbReference>
<reference evidence="2" key="1">
    <citation type="submission" date="2021-06" db="EMBL/GenBank/DDBJ databases">
        <title>Elioraea tepida, sp. nov., a moderately thermophilic aerobic anoxygenic phototrophic bacterium isolated from an alkaline siliceous hot spring mat community in Yellowstone National Park, WY, USA.</title>
        <authorList>
            <person name="Saini M.K."/>
            <person name="Yoshida S."/>
            <person name="Sebastian A."/>
            <person name="Hirose S."/>
            <person name="Hara E."/>
            <person name="Tamaki H."/>
            <person name="Soulier N.T."/>
            <person name="Albert I."/>
            <person name="Hanada S."/>
            <person name="Bryant D.A."/>
            <person name="Tank M."/>
        </authorList>
    </citation>
    <scope>NUCLEOTIDE SEQUENCE</scope>
    <source>
        <strain evidence="2">MS-P2</strain>
    </source>
</reference>
<evidence type="ECO:0000256" key="1">
    <source>
        <dbReference type="SAM" id="MobiDB-lite"/>
    </source>
</evidence>
<feature type="region of interest" description="Disordered" evidence="1">
    <location>
        <begin position="348"/>
        <end position="391"/>
    </location>
</feature>
<name>A0A975U0W9_9PROT</name>